<dbReference type="Proteomes" id="UP001519342">
    <property type="component" value="Unassembled WGS sequence"/>
</dbReference>
<comment type="caution">
    <text evidence="1">The sequence shown here is derived from an EMBL/GenBank/DDBJ whole genome shotgun (WGS) entry which is preliminary data.</text>
</comment>
<dbReference type="InterPro" id="IPR024787">
    <property type="entry name" value="EcsC"/>
</dbReference>
<evidence type="ECO:0008006" key="3">
    <source>
        <dbReference type="Google" id="ProtNLM"/>
    </source>
</evidence>
<dbReference type="PANTHER" id="PTHR41260:SF1">
    <property type="entry name" value="PROTEIN ECSC"/>
    <property type="match status" value="1"/>
</dbReference>
<evidence type="ECO:0000313" key="2">
    <source>
        <dbReference type="Proteomes" id="UP001519342"/>
    </source>
</evidence>
<gene>
    <name evidence="1" type="ORF">J2Z76_003104</name>
</gene>
<sequence length="260" mass="29848">MNKINKHLNKLDKKENKILNKKQGIIEEKLEPLVNKVESKVPKNLKTTLDNAFNKAFQLIFEKGTKFIEKLYNKNKIHFEHNFNDYKISSNVNNRTIKKMDKQAQKSKFLNTSISTLEGAGLGLLGMGLPDIPIFTAMILKTIYEISLSYGYLYELDEEKVYILNIINAALTKGEVQQKYNSNVNKIAYKIDNHINFDYDLDKEISITSKILSNSMLTSKFVQGIPVVGVIGSITNYKIISKISKYSSIKYKKRYLKMKG</sequence>
<keyword evidence="2" id="KW-1185">Reference proteome</keyword>
<reference evidence="1 2" key="1">
    <citation type="submission" date="2021-03" db="EMBL/GenBank/DDBJ databases">
        <title>Genomic Encyclopedia of Type Strains, Phase IV (KMG-IV): sequencing the most valuable type-strain genomes for metagenomic binning, comparative biology and taxonomic classification.</title>
        <authorList>
            <person name="Goeker M."/>
        </authorList>
    </citation>
    <scope>NUCLEOTIDE SEQUENCE [LARGE SCALE GENOMIC DNA]</scope>
    <source>
        <strain evidence="1 2">DSM 24004</strain>
    </source>
</reference>
<dbReference type="RefSeq" id="WP_209512919.1">
    <property type="nucleotide sequence ID" value="NZ_JAGGKS010000011.1"/>
</dbReference>
<dbReference type="Pfam" id="PF12787">
    <property type="entry name" value="EcsC"/>
    <property type="match status" value="1"/>
</dbReference>
<dbReference type="PANTHER" id="PTHR41260">
    <property type="entry name" value="PROTEIN ECSC"/>
    <property type="match status" value="1"/>
</dbReference>
<proteinExistence type="predicted"/>
<protein>
    <recommendedName>
        <fullName evidence="3">EcsC family protein</fullName>
    </recommendedName>
</protein>
<evidence type="ECO:0000313" key="1">
    <source>
        <dbReference type="EMBL" id="MBP1927207.1"/>
    </source>
</evidence>
<organism evidence="1 2">
    <name type="scientific">Sedimentibacter acidaminivorans</name>
    <dbReference type="NCBI Taxonomy" id="913099"/>
    <lineage>
        <taxon>Bacteria</taxon>
        <taxon>Bacillati</taxon>
        <taxon>Bacillota</taxon>
        <taxon>Tissierellia</taxon>
        <taxon>Sedimentibacter</taxon>
    </lineage>
</organism>
<name>A0ABS4GI38_9FIRM</name>
<accession>A0ABS4GI38</accession>
<dbReference type="EMBL" id="JAGGKS010000011">
    <property type="protein sequence ID" value="MBP1927207.1"/>
    <property type="molecule type" value="Genomic_DNA"/>
</dbReference>